<dbReference type="Gene3D" id="4.10.410.10">
    <property type="entry name" value="Pancreatic trypsin inhibitor Kunitz domain"/>
    <property type="match status" value="1"/>
</dbReference>
<dbReference type="AlphaFoldDB" id="A0A243W6W3"/>
<protein>
    <recommendedName>
        <fullName evidence="2">BPTI/Kunitz inhibitor domain-containing protein</fullName>
    </recommendedName>
</protein>
<dbReference type="Proteomes" id="UP000194873">
    <property type="component" value="Unassembled WGS sequence"/>
</dbReference>
<name>A0A243W6W3_9BACT</name>
<keyword evidence="4" id="KW-1185">Reference proteome</keyword>
<evidence type="ECO:0000256" key="1">
    <source>
        <dbReference type="SAM" id="SignalP"/>
    </source>
</evidence>
<sequence length="59" mass="6259">MLLLLAATALLCSATCSRTDPDPEPGVPPAACALMPATGPCNAAFARYYFDPKEKKQEM</sequence>
<evidence type="ECO:0000259" key="2">
    <source>
        <dbReference type="Pfam" id="PF00014"/>
    </source>
</evidence>
<evidence type="ECO:0000313" key="4">
    <source>
        <dbReference type="Proteomes" id="UP000194873"/>
    </source>
</evidence>
<dbReference type="SUPFAM" id="SSF57362">
    <property type="entry name" value="BPTI-like"/>
    <property type="match status" value="1"/>
</dbReference>
<dbReference type="Pfam" id="PF00014">
    <property type="entry name" value="Kunitz_BPTI"/>
    <property type="match status" value="1"/>
</dbReference>
<proteinExistence type="predicted"/>
<feature type="domain" description="BPTI/Kunitz inhibitor" evidence="2">
    <location>
        <begin position="31"/>
        <end position="56"/>
    </location>
</feature>
<organism evidence="3 4">
    <name type="scientific">Hymenobacter crusticola</name>
    <dbReference type="NCBI Taxonomy" id="1770526"/>
    <lineage>
        <taxon>Bacteria</taxon>
        <taxon>Pseudomonadati</taxon>
        <taxon>Bacteroidota</taxon>
        <taxon>Cytophagia</taxon>
        <taxon>Cytophagales</taxon>
        <taxon>Hymenobacteraceae</taxon>
        <taxon>Hymenobacter</taxon>
    </lineage>
</organism>
<keyword evidence="1" id="KW-0732">Signal</keyword>
<evidence type="ECO:0000313" key="3">
    <source>
        <dbReference type="EMBL" id="OUJ68397.1"/>
    </source>
</evidence>
<dbReference type="GO" id="GO:0004867">
    <property type="term" value="F:serine-type endopeptidase inhibitor activity"/>
    <property type="evidence" value="ECO:0007669"/>
    <property type="project" value="InterPro"/>
</dbReference>
<comment type="caution">
    <text evidence="3">The sequence shown here is derived from an EMBL/GenBank/DDBJ whole genome shotgun (WGS) entry which is preliminary data.</text>
</comment>
<gene>
    <name evidence="3" type="ORF">BXP70_27980</name>
</gene>
<dbReference type="InterPro" id="IPR002223">
    <property type="entry name" value="Kunitz_BPTI"/>
</dbReference>
<feature type="signal peptide" evidence="1">
    <location>
        <begin position="1"/>
        <end position="18"/>
    </location>
</feature>
<accession>A0A243W6W3</accession>
<reference evidence="3 4" key="1">
    <citation type="submission" date="2017-01" db="EMBL/GenBank/DDBJ databases">
        <title>A new Hymenobacter.</title>
        <authorList>
            <person name="Liang Y."/>
            <person name="Feng F."/>
        </authorList>
    </citation>
    <scope>NUCLEOTIDE SEQUENCE [LARGE SCALE GENOMIC DNA]</scope>
    <source>
        <strain evidence="3">MIMBbqt21</strain>
    </source>
</reference>
<feature type="chain" id="PRO_5012399502" description="BPTI/Kunitz inhibitor domain-containing protein" evidence="1">
    <location>
        <begin position="19"/>
        <end position="59"/>
    </location>
</feature>
<dbReference type="InterPro" id="IPR036880">
    <property type="entry name" value="Kunitz_BPTI_sf"/>
</dbReference>
<dbReference type="EMBL" id="MTSE01000051">
    <property type="protein sequence ID" value="OUJ68397.1"/>
    <property type="molecule type" value="Genomic_DNA"/>
</dbReference>